<proteinExistence type="predicted"/>
<dbReference type="InterPro" id="IPR006379">
    <property type="entry name" value="HAD-SF_hydro_IIB"/>
</dbReference>
<dbReference type="RefSeq" id="WP_093723164.1">
    <property type="nucleotide sequence ID" value="NZ_JASJUS010000016.1"/>
</dbReference>
<dbReference type="SUPFAM" id="SSF56784">
    <property type="entry name" value="HAD-like"/>
    <property type="match status" value="1"/>
</dbReference>
<comment type="caution">
    <text evidence="1">The sequence shown here is derived from an EMBL/GenBank/DDBJ whole genome shotgun (WGS) entry which is preliminary data.</text>
</comment>
<dbReference type="GO" id="GO:0016787">
    <property type="term" value="F:hydrolase activity"/>
    <property type="evidence" value="ECO:0007669"/>
    <property type="project" value="UniProtKB-KW"/>
</dbReference>
<dbReference type="Proteomes" id="UP001241926">
    <property type="component" value="Unassembled WGS sequence"/>
</dbReference>
<dbReference type="EC" id="3.1.3.-" evidence="1"/>
<dbReference type="SFLD" id="SFLDG01140">
    <property type="entry name" value="C2.B:_Phosphomannomutase_and_P"/>
    <property type="match status" value="1"/>
</dbReference>
<reference evidence="1 2" key="1">
    <citation type="submission" date="2023-05" db="EMBL/GenBank/DDBJ databases">
        <title>Streptomyces fuscus sp. nov., a brown-black pigment producing actinomyces isolated from dry sand of Sea duck farm.</title>
        <authorList>
            <person name="Xie J."/>
            <person name="Shen N."/>
        </authorList>
    </citation>
    <scope>NUCLEOTIDE SEQUENCE [LARGE SCALE GENOMIC DNA]</scope>
    <source>
        <strain evidence="1 2">GXMU-J15</strain>
    </source>
</reference>
<dbReference type="Gene3D" id="3.30.1240.10">
    <property type="match status" value="1"/>
</dbReference>
<dbReference type="PANTHER" id="PTHR10000:SF8">
    <property type="entry name" value="HAD SUPERFAMILY HYDROLASE-LIKE, TYPE 3"/>
    <property type="match status" value="1"/>
</dbReference>
<dbReference type="NCBIfam" id="TIGR01484">
    <property type="entry name" value="HAD-SF-IIB"/>
    <property type="match status" value="1"/>
</dbReference>
<organism evidence="1 2">
    <name type="scientific">Streptomyces fuscus</name>
    <dbReference type="NCBI Taxonomy" id="3048495"/>
    <lineage>
        <taxon>Bacteria</taxon>
        <taxon>Bacillati</taxon>
        <taxon>Actinomycetota</taxon>
        <taxon>Actinomycetes</taxon>
        <taxon>Kitasatosporales</taxon>
        <taxon>Streptomycetaceae</taxon>
        <taxon>Streptomyces</taxon>
    </lineage>
</organism>
<dbReference type="SFLD" id="SFLDS00003">
    <property type="entry name" value="Haloacid_Dehalogenase"/>
    <property type="match status" value="1"/>
</dbReference>
<dbReference type="InterPro" id="IPR023214">
    <property type="entry name" value="HAD_sf"/>
</dbReference>
<evidence type="ECO:0000313" key="1">
    <source>
        <dbReference type="EMBL" id="MDL2078463.1"/>
    </source>
</evidence>
<dbReference type="Gene3D" id="3.40.50.1000">
    <property type="entry name" value="HAD superfamily/HAD-like"/>
    <property type="match status" value="1"/>
</dbReference>
<dbReference type="EMBL" id="JASJUS010000016">
    <property type="protein sequence ID" value="MDL2078463.1"/>
    <property type="molecule type" value="Genomic_DNA"/>
</dbReference>
<protein>
    <submittedName>
        <fullName evidence="1">HAD family hydrolase</fullName>
        <ecNumber evidence="1">3.1.3.-</ecNumber>
    </submittedName>
</protein>
<sequence length="270" mass="27861">MATPRLIATDLDGTLLRSDGTLSPRTRAALAAVERAGIPVVLVTGRPSRVVDALLEIIGPHHVIAANGAAVHTPDGSLALASPLPPAAATGLVTGLRAAVPGVSFAVEYDRDFGHEPDYPTWSFGSDAVELVGAAEALVSRTPARPLLKILAHHPTLPLDDFVARAASAVGPCAETTHSTGLSLVEFSAPGVTKATTLVEWSKRLGIGADEIAAFGDMPNDLPMLTVAGHSYAMANAHPDVLATARHRTSSNDEDGVAQVLEGFLDTLVA</sequence>
<name>A0ABT7J4G2_9ACTN</name>
<accession>A0ABT7J4G2</accession>
<dbReference type="PANTHER" id="PTHR10000">
    <property type="entry name" value="PHOSPHOSERINE PHOSPHATASE"/>
    <property type="match status" value="1"/>
</dbReference>
<gene>
    <name evidence="1" type="ORF">QNN03_18675</name>
</gene>
<keyword evidence="2" id="KW-1185">Reference proteome</keyword>
<keyword evidence="1" id="KW-0378">Hydrolase</keyword>
<dbReference type="Pfam" id="PF08282">
    <property type="entry name" value="Hydrolase_3"/>
    <property type="match status" value="1"/>
</dbReference>
<evidence type="ECO:0000313" key="2">
    <source>
        <dbReference type="Proteomes" id="UP001241926"/>
    </source>
</evidence>
<dbReference type="CDD" id="cd07516">
    <property type="entry name" value="HAD_Pase"/>
    <property type="match status" value="1"/>
</dbReference>
<dbReference type="InterPro" id="IPR036412">
    <property type="entry name" value="HAD-like_sf"/>
</dbReference>